<dbReference type="GO" id="GO:0031499">
    <property type="term" value="C:TRAMP complex"/>
    <property type="evidence" value="ECO:0007669"/>
    <property type="project" value="TreeGrafter"/>
</dbReference>
<dbReference type="InterPro" id="IPR002058">
    <property type="entry name" value="PAP_assoc"/>
</dbReference>
<evidence type="ECO:0000256" key="2">
    <source>
        <dbReference type="ARBA" id="ARBA00022842"/>
    </source>
</evidence>
<accession>A0A1J4KK62</accession>
<reference evidence="5" key="1">
    <citation type="submission" date="2016-10" db="EMBL/GenBank/DDBJ databases">
        <authorList>
            <person name="Benchimol M."/>
            <person name="Almeida L.G."/>
            <person name="Vasconcelos A.T."/>
            <person name="Perreira-Neves A."/>
            <person name="Rosa I.A."/>
            <person name="Tasca T."/>
            <person name="Bogo M.R."/>
            <person name="de Souza W."/>
        </authorList>
    </citation>
    <scope>NUCLEOTIDE SEQUENCE [LARGE SCALE GENOMIC DNA]</scope>
    <source>
        <strain evidence="5">K</strain>
    </source>
</reference>
<evidence type="ECO:0000259" key="3">
    <source>
        <dbReference type="Pfam" id="PF03828"/>
    </source>
</evidence>
<dbReference type="GO" id="GO:1990817">
    <property type="term" value="F:poly(A) RNA polymerase activity"/>
    <property type="evidence" value="ECO:0007669"/>
    <property type="project" value="InterPro"/>
</dbReference>
<evidence type="ECO:0000259" key="4">
    <source>
        <dbReference type="Pfam" id="PF22600"/>
    </source>
</evidence>
<dbReference type="InterPro" id="IPR045862">
    <property type="entry name" value="Trf4-like"/>
</dbReference>
<dbReference type="GO" id="GO:0031123">
    <property type="term" value="P:RNA 3'-end processing"/>
    <property type="evidence" value="ECO:0007669"/>
    <property type="project" value="TreeGrafter"/>
</dbReference>
<dbReference type="Pfam" id="PF22600">
    <property type="entry name" value="MTPAP-like_central"/>
    <property type="match status" value="1"/>
</dbReference>
<dbReference type="InterPro" id="IPR054708">
    <property type="entry name" value="MTPAP-like_central"/>
</dbReference>
<gene>
    <name evidence="5" type="ORF">TRFO_18955</name>
</gene>
<dbReference type="InterPro" id="IPR043519">
    <property type="entry name" value="NT_sf"/>
</dbReference>
<comment type="caution">
    <text evidence="5">The sequence shown here is derived from an EMBL/GenBank/DDBJ whole genome shotgun (WGS) entry which is preliminary data.</text>
</comment>
<dbReference type="VEuPathDB" id="TrichDB:TRFO_18955"/>
<keyword evidence="1" id="KW-0479">Metal-binding</keyword>
<dbReference type="OrthoDB" id="273917at2759"/>
<keyword evidence="6" id="KW-1185">Reference proteome</keyword>
<dbReference type="SUPFAM" id="SSF81301">
    <property type="entry name" value="Nucleotidyltransferase"/>
    <property type="match status" value="1"/>
</dbReference>
<dbReference type="Gene3D" id="1.10.1410.10">
    <property type="match status" value="1"/>
</dbReference>
<dbReference type="AlphaFoldDB" id="A0A1J4KK62"/>
<evidence type="ECO:0000313" key="5">
    <source>
        <dbReference type="EMBL" id="OHT11514.1"/>
    </source>
</evidence>
<dbReference type="SUPFAM" id="SSF81631">
    <property type="entry name" value="PAP/OAS1 substrate-binding domain"/>
    <property type="match status" value="1"/>
</dbReference>
<dbReference type="EMBL" id="MLAK01000585">
    <property type="protein sequence ID" value="OHT11514.1"/>
    <property type="molecule type" value="Genomic_DNA"/>
</dbReference>
<dbReference type="RefSeq" id="XP_068364650.1">
    <property type="nucleotide sequence ID" value="XM_068500477.1"/>
</dbReference>
<dbReference type="CDD" id="cd05402">
    <property type="entry name" value="NT_PAP_TUTase"/>
    <property type="match status" value="1"/>
</dbReference>
<evidence type="ECO:0000313" key="6">
    <source>
        <dbReference type="Proteomes" id="UP000179807"/>
    </source>
</evidence>
<proteinExistence type="predicted"/>
<organism evidence="5 6">
    <name type="scientific">Tritrichomonas foetus</name>
    <dbReference type="NCBI Taxonomy" id="1144522"/>
    <lineage>
        <taxon>Eukaryota</taxon>
        <taxon>Metamonada</taxon>
        <taxon>Parabasalia</taxon>
        <taxon>Tritrichomonadida</taxon>
        <taxon>Tritrichomonadidae</taxon>
        <taxon>Tritrichomonas</taxon>
    </lineage>
</organism>
<dbReference type="Gene3D" id="3.30.460.10">
    <property type="entry name" value="Beta Polymerase, domain 2"/>
    <property type="match status" value="1"/>
</dbReference>
<dbReference type="PANTHER" id="PTHR23092">
    <property type="entry name" value="POLY(A) RNA POLYMERASE"/>
    <property type="match status" value="1"/>
</dbReference>
<dbReference type="Proteomes" id="UP000179807">
    <property type="component" value="Unassembled WGS sequence"/>
</dbReference>
<dbReference type="GO" id="GO:0003729">
    <property type="term" value="F:mRNA binding"/>
    <property type="evidence" value="ECO:0007669"/>
    <property type="project" value="TreeGrafter"/>
</dbReference>
<dbReference type="GeneID" id="94835181"/>
<evidence type="ECO:0000256" key="1">
    <source>
        <dbReference type="ARBA" id="ARBA00022723"/>
    </source>
</evidence>
<keyword evidence="2" id="KW-0460">Magnesium</keyword>
<dbReference type="GO" id="GO:0046872">
    <property type="term" value="F:metal ion binding"/>
    <property type="evidence" value="ECO:0007669"/>
    <property type="project" value="UniProtKB-KW"/>
</dbReference>
<dbReference type="GO" id="GO:0043634">
    <property type="term" value="P:polyadenylation-dependent ncRNA catabolic process"/>
    <property type="evidence" value="ECO:0007669"/>
    <property type="project" value="TreeGrafter"/>
</dbReference>
<dbReference type="PANTHER" id="PTHR23092:SF15">
    <property type="entry name" value="INACTIVE NON-CANONICAL POLY(A) RNA POLYMERASE PROTEIN TRF4-2-RELATED"/>
    <property type="match status" value="1"/>
</dbReference>
<sequence length="359" mass="41338">MEFFRWVERTMEKQKVIDFPRAGLEYLENNEPPEDSPYYDFHKELVQFIKKLLPSPNDIKVRQHIIDELCERIKKALADLKPNNMNSRIIVLPCGSSMNGTFLPEADVDLILYFYPLPCNPVQVMDTLIQQLEDIVQVNSFQPIPQAKVPVLRFVVEPGIQIDLSIDELRGPLNVQAVRQIFTKFPSILPAQVFFKCLLHKAKLDHPYVGGINAYTLQLMLVAYIQHHGIPANITEAIIGICNFYGNEFNFTLTGIDVKGNGRFFSRYDEKHMTLESPTTMIIIDPLNRDPFNADSDILYLGLNAFRMNQIRQVLQEAYKNITEGNGKALLSTFEETINTFDEIRQRIDTFSEHLPKEQ</sequence>
<protein>
    <submittedName>
        <fullName evidence="5">PAP/25A associated domain containing protein</fullName>
    </submittedName>
</protein>
<name>A0A1J4KK62_9EUKA</name>
<dbReference type="GO" id="GO:0005730">
    <property type="term" value="C:nucleolus"/>
    <property type="evidence" value="ECO:0007669"/>
    <property type="project" value="TreeGrafter"/>
</dbReference>
<dbReference type="Pfam" id="PF03828">
    <property type="entry name" value="PAP_assoc"/>
    <property type="match status" value="1"/>
</dbReference>
<feature type="domain" description="Poly(A) RNA polymerase mitochondrial-like central palm" evidence="4">
    <location>
        <begin position="42"/>
        <end position="174"/>
    </location>
</feature>
<feature type="domain" description="PAP-associated" evidence="3">
    <location>
        <begin position="233"/>
        <end position="290"/>
    </location>
</feature>